<dbReference type="Proteomes" id="UP000001554">
    <property type="component" value="Chromosome 12"/>
</dbReference>
<dbReference type="KEGG" id="bfo:118427849"/>
<sequence>MADVDSDGTVTSSELAKALRKLGFRPTEADIRDILAAADDEDTEGTNGDSGVDPGESDSLDFARFHQALTSYRDRWER</sequence>
<evidence type="ECO:0000256" key="2">
    <source>
        <dbReference type="SAM" id="MobiDB-lite"/>
    </source>
</evidence>
<dbReference type="InterPro" id="IPR018247">
    <property type="entry name" value="EF_Hand_1_Ca_BS"/>
</dbReference>
<dbReference type="InterPro" id="IPR002048">
    <property type="entry name" value="EF_hand_dom"/>
</dbReference>
<reference evidence="5" key="2">
    <citation type="submission" date="2025-08" db="UniProtKB">
        <authorList>
            <consortium name="RefSeq"/>
        </authorList>
    </citation>
    <scope>IDENTIFICATION</scope>
    <source>
        <strain evidence="5">S238N-H82</strain>
        <tissue evidence="5">Testes</tissue>
    </source>
</reference>
<reference evidence="4" key="1">
    <citation type="journal article" date="2020" name="Nat. Ecol. Evol.">
        <title>Deeply conserved synteny resolves early events in vertebrate evolution.</title>
        <authorList>
            <person name="Simakov O."/>
            <person name="Marletaz F."/>
            <person name="Yue J.X."/>
            <person name="O'Connell B."/>
            <person name="Jenkins J."/>
            <person name="Brandt A."/>
            <person name="Calef R."/>
            <person name="Tung C.H."/>
            <person name="Huang T.K."/>
            <person name="Schmutz J."/>
            <person name="Satoh N."/>
            <person name="Yu J.K."/>
            <person name="Putnam N.H."/>
            <person name="Green R.E."/>
            <person name="Rokhsar D.S."/>
        </authorList>
    </citation>
    <scope>NUCLEOTIDE SEQUENCE [LARGE SCALE GENOMIC DNA]</scope>
    <source>
        <strain evidence="4">S238N-H82</strain>
    </source>
</reference>
<dbReference type="RefSeq" id="XP_035693716.1">
    <property type="nucleotide sequence ID" value="XM_035837823.1"/>
</dbReference>
<dbReference type="SUPFAM" id="SSF47473">
    <property type="entry name" value="EF-hand"/>
    <property type="match status" value="1"/>
</dbReference>
<evidence type="ECO:0000256" key="1">
    <source>
        <dbReference type="ARBA" id="ARBA00022837"/>
    </source>
</evidence>
<keyword evidence="4" id="KW-1185">Reference proteome</keyword>
<gene>
    <name evidence="5" type="primary">LOC118427849</name>
</gene>
<evidence type="ECO:0000313" key="5">
    <source>
        <dbReference type="RefSeq" id="XP_035693716.1"/>
    </source>
</evidence>
<feature type="domain" description="EF-hand" evidence="3">
    <location>
        <begin position="1"/>
        <end position="25"/>
    </location>
</feature>
<dbReference type="Gene3D" id="1.10.238.10">
    <property type="entry name" value="EF-hand"/>
    <property type="match status" value="1"/>
</dbReference>
<dbReference type="AlphaFoldDB" id="A0A9J7M2U4"/>
<dbReference type="PROSITE" id="PS00018">
    <property type="entry name" value="EF_HAND_1"/>
    <property type="match status" value="1"/>
</dbReference>
<dbReference type="GO" id="GO:0005509">
    <property type="term" value="F:calcium ion binding"/>
    <property type="evidence" value="ECO:0007669"/>
    <property type="project" value="InterPro"/>
</dbReference>
<evidence type="ECO:0000313" key="4">
    <source>
        <dbReference type="Proteomes" id="UP000001554"/>
    </source>
</evidence>
<evidence type="ECO:0000259" key="3">
    <source>
        <dbReference type="PROSITE" id="PS50222"/>
    </source>
</evidence>
<accession>A0A9J7M2U4</accession>
<organism evidence="4 5">
    <name type="scientific">Branchiostoma floridae</name>
    <name type="common">Florida lancelet</name>
    <name type="synonym">Amphioxus</name>
    <dbReference type="NCBI Taxonomy" id="7739"/>
    <lineage>
        <taxon>Eukaryota</taxon>
        <taxon>Metazoa</taxon>
        <taxon>Chordata</taxon>
        <taxon>Cephalochordata</taxon>
        <taxon>Leptocardii</taxon>
        <taxon>Amphioxiformes</taxon>
        <taxon>Branchiostomatidae</taxon>
        <taxon>Branchiostoma</taxon>
    </lineage>
</organism>
<keyword evidence="1" id="KW-0106">Calcium</keyword>
<dbReference type="GeneID" id="118427849"/>
<dbReference type="PROSITE" id="PS50222">
    <property type="entry name" value="EF_HAND_2"/>
    <property type="match status" value="1"/>
</dbReference>
<dbReference type="InterPro" id="IPR011992">
    <property type="entry name" value="EF-hand-dom_pair"/>
</dbReference>
<proteinExistence type="predicted"/>
<feature type="region of interest" description="Disordered" evidence="2">
    <location>
        <begin position="36"/>
        <end position="60"/>
    </location>
</feature>
<protein>
    <submittedName>
        <fullName evidence="5">Calmodulin-like</fullName>
    </submittedName>
</protein>
<name>A0A9J7M2U4_BRAFL</name>